<dbReference type="GO" id="GO:0051301">
    <property type="term" value="P:cell division"/>
    <property type="evidence" value="ECO:0007669"/>
    <property type="project" value="UniProtKB-KW"/>
</dbReference>
<comment type="subcellular location">
    <subcellularLocation>
        <location evidence="1">Membrane</location>
        <topology evidence="1">Multi-pass membrane protein</topology>
    </subcellularLocation>
</comment>
<evidence type="ECO:0000256" key="6">
    <source>
        <dbReference type="SAM" id="Phobius"/>
    </source>
</evidence>
<dbReference type="Proteomes" id="UP000550367">
    <property type="component" value="Unassembled WGS sequence"/>
</dbReference>
<dbReference type="Pfam" id="PF01098">
    <property type="entry name" value="FTSW_RODA_SPOVE"/>
    <property type="match status" value="1"/>
</dbReference>
<feature type="transmembrane region" description="Helical" evidence="6">
    <location>
        <begin position="305"/>
        <end position="326"/>
    </location>
</feature>
<dbReference type="GeneID" id="58718742"/>
<evidence type="ECO:0000313" key="8">
    <source>
        <dbReference type="EMBL" id="MBC1332456.1"/>
    </source>
</evidence>
<keyword evidence="3" id="KW-0133">Cell shape</keyword>
<keyword evidence="7" id="KW-0132">Cell division</keyword>
<dbReference type="RefSeq" id="WP_036088068.1">
    <property type="nucleotide sequence ID" value="NZ_CBCSHQ010000011.1"/>
</dbReference>
<proteinExistence type="predicted"/>
<keyword evidence="14" id="KW-1185">Reference proteome</keyword>
<dbReference type="AlphaFoldDB" id="A0A099VZX2"/>
<keyword evidence="5 6" id="KW-0472">Membrane</keyword>
<dbReference type="STRING" id="1552123.EP57_15535"/>
<evidence type="ECO:0000313" key="20">
    <source>
        <dbReference type="Proteomes" id="UP000585696"/>
    </source>
</evidence>
<protein>
    <submittedName>
        <fullName evidence="7">Cell division protein FtsW</fullName>
    </submittedName>
    <submittedName>
        <fullName evidence="8">FtsW/RodA/SpoVE family cell cycle protein</fullName>
    </submittedName>
</protein>
<evidence type="ECO:0000313" key="17">
    <source>
        <dbReference type="Proteomes" id="UP000546244"/>
    </source>
</evidence>
<evidence type="ECO:0000313" key="11">
    <source>
        <dbReference type="EMBL" id="MBC2294007.1"/>
    </source>
</evidence>
<dbReference type="EMBL" id="JAARZT010000023">
    <property type="protein sequence ID" value="MBC2294007.1"/>
    <property type="molecule type" value="Genomic_DNA"/>
</dbReference>
<evidence type="ECO:0000313" key="7">
    <source>
        <dbReference type="EMBL" id="KGL37966.1"/>
    </source>
</evidence>
<dbReference type="PROSITE" id="PS00428">
    <property type="entry name" value="FTSW_RODA_SPOVE"/>
    <property type="match status" value="1"/>
</dbReference>
<gene>
    <name evidence="7" type="ORF">EP57_15535</name>
    <name evidence="8" type="ORF">HB759_10975</name>
    <name evidence="13" type="ORF">HBP98_15015</name>
    <name evidence="9" type="ORF">HCB25_09825</name>
    <name evidence="10" type="ORF">HCB69_08510</name>
    <name evidence="11" type="ORF">HCC36_12265</name>
    <name evidence="12" type="ORF">HCJ81_01505</name>
</gene>
<feature type="transmembrane region" description="Helical" evidence="6">
    <location>
        <begin position="70"/>
        <end position="90"/>
    </location>
</feature>
<evidence type="ECO:0000313" key="18">
    <source>
        <dbReference type="Proteomes" id="UP000550367"/>
    </source>
</evidence>
<dbReference type="Proteomes" id="UP000546244">
    <property type="component" value="Unassembled WGS sequence"/>
</dbReference>
<evidence type="ECO:0000313" key="12">
    <source>
        <dbReference type="EMBL" id="MBC2309540.1"/>
    </source>
</evidence>
<dbReference type="EMBL" id="JAAROL010000004">
    <property type="protein sequence ID" value="MBC1332456.1"/>
    <property type="molecule type" value="Genomic_DNA"/>
</dbReference>
<evidence type="ECO:0000313" key="10">
    <source>
        <dbReference type="EMBL" id="MBC2284418.1"/>
    </source>
</evidence>
<dbReference type="EMBL" id="JAARYY010000005">
    <property type="protein sequence ID" value="MBC2244362.1"/>
    <property type="molecule type" value="Genomic_DNA"/>
</dbReference>
<evidence type="ECO:0000313" key="14">
    <source>
        <dbReference type="Proteomes" id="UP000029844"/>
    </source>
</evidence>
<dbReference type="Proteomes" id="UP000543005">
    <property type="component" value="Unassembled WGS sequence"/>
</dbReference>
<feature type="transmembrane region" description="Helical" evidence="6">
    <location>
        <begin position="338"/>
        <end position="360"/>
    </location>
</feature>
<feature type="transmembrane region" description="Helical" evidence="6">
    <location>
        <begin position="156"/>
        <end position="174"/>
    </location>
</feature>
<dbReference type="PROSITE" id="PS51257">
    <property type="entry name" value="PROKAR_LIPOPROTEIN"/>
    <property type="match status" value="1"/>
</dbReference>
<feature type="transmembrane region" description="Helical" evidence="6">
    <location>
        <begin position="272"/>
        <end position="293"/>
    </location>
</feature>
<reference evidence="15 16" key="2">
    <citation type="submission" date="2020-03" db="EMBL/GenBank/DDBJ databases">
        <title>Soil Listeria distribution.</title>
        <authorList>
            <person name="Liao J."/>
            <person name="Wiedmann M."/>
        </authorList>
    </citation>
    <scope>NUCLEOTIDE SEQUENCE [LARGE SCALE GENOMIC DNA]</scope>
    <source>
        <strain evidence="12 19">FSL L7-0039</strain>
        <strain evidence="11 16">FSL L7-0051</strain>
        <strain evidence="10 20">FSL L7-0054</strain>
        <strain evidence="9 18">FSL L7-0153</strain>
        <strain evidence="8 15">FSL L7-1833</strain>
        <strain evidence="13 17">FSL L7-1850</strain>
    </source>
</reference>
<comment type="caution">
    <text evidence="7">The sequence shown here is derived from an EMBL/GenBank/DDBJ whole genome shotgun (WGS) entry which is preliminary data.</text>
</comment>
<dbReference type="Proteomes" id="UP000585696">
    <property type="component" value="Unassembled WGS sequence"/>
</dbReference>
<evidence type="ECO:0000256" key="3">
    <source>
        <dbReference type="ARBA" id="ARBA00022960"/>
    </source>
</evidence>
<name>A0A099VZX2_9LIST</name>
<reference evidence="7 14" key="1">
    <citation type="submission" date="2014-05" db="EMBL/GenBank/DDBJ databases">
        <title>Novel Listeriaceae from food processing environments.</title>
        <authorList>
            <person name="den Bakker H.C."/>
        </authorList>
    </citation>
    <scope>NUCLEOTIDE SEQUENCE [LARGE SCALE GENOMIC DNA]</scope>
    <source>
        <strain evidence="7 14">FSL A5-0281</strain>
    </source>
</reference>
<keyword evidence="4 6" id="KW-1133">Transmembrane helix</keyword>
<dbReference type="OrthoDB" id="9812661at2"/>
<evidence type="ECO:0000313" key="19">
    <source>
        <dbReference type="Proteomes" id="UP000565628"/>
    </source>
</evidence>
<evidence type="ECO:0000256" key="1">
    <source>
        <dbReference type="ARBA" id="ARBA00004141"/>
    </source>
</evidence>
<evidence type="ECO:0000313" key="15">
    <source>
        <dbReference type="Proteomes" id="UP000532866"/>
    </source>
</evidence>
<dbReference type="eggNOG" id="COG0772">
    <property type="taxonomic scope" value="Bacteria"/>
</dbReference>
<dbReference type="Proteomes" id="UP000565628">
    <property type="component" value="Unassembled WGS sequence"/>
</dbReference>
<sequence length="371" mass="41348">MTQQKKFSETLVVLVCLLSIMSCVAIFMAQQTNQYDANFFRMQLIYILVGFTVCYLISKINIAFVRDHIIWLYIAILILLVGILIPNPFVEAVNGATRWYQLAGFSLQPSEITKSAFIIVLAHFAVKYEQNLWKQLAVFWSLAVVVLLFIMKQPDLGTTIVYFISAFTISILAIKSTKAIIAIILSFIVTISAGLYLVIYNVAILEKLGFHSYQFTRVYTWLDPASDPNAFYQIDRSLKAIGSGTMFGSNGTSVYIPESHTDMIFSTIANQFGFIGVSILLIIFMLFIHQIIVTALSMKSKFSTYVLAGFAMMFAFNIFENIAMTIGMMPLTGIPLPFISYGGSSILGNMIALGTMLAVIKSDNKETLHSA</sequence>
<organism evidence="7 14">
    <name type="scientific">Listeria booriae</name>
    <dbReference type="NCBI Taxonomy" id="1552123"/>
    <lineage>
        <taxon>Bacteria</taxon>
        <taxon>Bacillati</taxon>
        <taxon>Bacillota</taxon>
        <taxon>Bacilli</taxon>
        <taxon>Bacillales</taxon>
        <taxon>Listeriaceae</taxon>
        <taxon>Listeria</taxon>
    </lineage>
</organism>
<dbReference type="PANTHER" id="PTHR30474:SF1">
    <property type="entry name" value="PEPTIDOGLYCAN GLYCOSYLTRANSFERASE MRDB"/>
    <property type="match status" value="1"/>
</dbReference>
<evidence type="ECO:0000256" key="4">
    <source>
        <dbReference type="ARBA" id="ARBA00022989"/>
    </source>
</evidence>
<evidence type="ECO:0000313" key="9">
    <source>
        <dbReference type="EMBL" id="MBC2244362.1"/>
    </source>
</evidence>
<dbReference type="EMBL" id="JAASWV010000002">
    <property type="protein sequence ID" value="MBC2309540.1"/>
    <property type="molecule type" value="Genomic_DNA"/>
</dbReference>
<dbReference type="EMBL" id="JNFA01000030">
    <property type="protein sequence ID" value="KGL37966.1"/>
    <property type="molecule type" value="Genomic_DNA"/>
</dbReference>
<dbReference type="Proteomes" id="UP000029844">
    <property type="component" value="Unassembled WGS sequence"/>
</dbReference>
<dbReference type="Proteomes" id="UP000532866">
    <property type="component" value="Unassembled WGS sequence"/>
</dbReference>
<dbReference type="InterPro" id="IPR018365">
    <property type="entry name" value="Cell_cycle_FtsW-rel_CS"/>
</dbReference>
<evidence type="ECO:0000256" key="5">
    <source>
        <dbReference type="ARBA" id="ARBA00023136"/>
    </source>
</evidence>
<keyword evidence="2 6" id="KW-0812">Transmembrane</keyword>
<feature type="transmembrane region" description="Helical" evidence="6">
    <location>
        <begin position="181"/>
        <end position="203"/>
    </location>
</feature>
<evidence type="ECO:0000256" key="2">
    <source>
        <dbReference type="ARBA" id="ARBA00022692"/>
    </source>
</evidence>
<dbReference type="EMBL" id="JAARZS010000019">
    <property type="protein sequence ID" value="MBC2284418.1"/>
    <property type="molecule type" value="Genomic_DNA"/>
</dbReference>
<dbReference type="GO" id="GO:0032153">
    <property type="term" value="C:cell division site"/>
    <property type="evidence" value="ECO:0007669"/>
    <property type="project" value="TreeGrafter"/>
</dbReference>
<keyword evidence="7" id="KW-0131">Cell cycle</keyword>
<evidence type="ECO:0000313" key="13">
    <source>
        <dbReference type="EMBL" id="MBC2373320.1"/>
    </source>
</evidence>
<feature type="transmembrane region" description="Helical" evidence="6">
    <location>
        <begin position="39"/>
        <end position="58"/>
    </location>
</feature>
<evidence type="ECO:0000313" key="16">
    <source>
        <dbReference type="Proteomes" id="UP000543005"/>
    </source>
</evidence>
<feature type="transmembrane region" description="Helical" evidence="6">
    <location>
        <begin position="132"/>
        <end position="150"/>
    </location>
</feature>
<dbReference type="GO" id="GO:0015648">
    <property type="term" value="F:lipid-linked peptidoglycan transporter activity"/>
    <property type="evidence" value="ECO:0007669"/>
    <property type="project" value="TreeGrafter"/>
</dbReference>
<feature type="transmembrane region" description="Helical" evidence="6">
    <location>
        <begin position="102"/>
        <end position="125"/>
    </location>
</feature>
<dbReference type="InterPro" id="IPR001182">
    <property type="entry name" value="FtsW/RodA"/>
</dbReference>
<dbReference type="GO" id="GO:0005886">
    <property type="term" value="C:plasma membrane"/>
    <property type="evidence" value="ECO:0007669"/>
    <property type="project" value="TreeGrafter"/>
</dbReference>
<dbReference type="EMBL" id="JAARMV010000004">
    <property type="protein sequence ID" value="MBC2373320.1"/>
    <property type="molecule type" value="Genomic_DNA"/>
</dbReference>
<dbReference type="PANTHER" id="PTHR30474">
    <property type="entry name" value="CELL CYCLE PROTEIN"/>
    <property type="match status" value="1"/>
</dbReference>
<accession>A0A099VZX2</accession>
<dbReference type="GO" id="GO:0008360">
    <property type="term" value="P:regulation of cell shape"/>
    <property type="evidence" value="ECO:0007669"/>
    <property type="project" value="UniProtKB-KW"/>
</dbReference>